<feature type="compositionally biased region" description="Polar residues" evidence="1">
    <location>
        <begin position="56"/>
        <end position="66"/>
    </location>
</feature>
<evidence type="ECO:0000313" key="3">
    <source>
        <dbReference type="EMBL" id="OAP39971.1"/>
    </source>
</evidence>
<evidence type="ECO:0000256" key="1">
    <source>
        <dbReference type="SAM" id="MobiDB-lite"/>
    </source>
</evidence>
<sequence>MTGKWERLALIGAAIIIIASAMFYFYVDRFPTSSATRIEDTKVNADGVKTIDENPPSASGDKNNPS</sequence>
<accession>A0A178XXM1</accession>
<keyword evidence="2" id="KW-0472">Membrane</keyword>
<keyword evidence="4" id="KW-1185">Reference proteome</keyword>
<keyword evidence="2" id="KW-1133">Transmembrane helix</keyword>
<dbReference type="OrthoDB" id="8283120at2"/>
<proteinExistence type="predicted"/>
<feature type="transmembrane region" description="Helical" evidence="2">
    <location>
        <begin position="7"/>
        <end position="27"/>
    </location>
</feature>
<protein>
    <submittedName>
        <fullName evidence="3">Uncharacterized protein</fullName>
    </submittedName>
</protein>
<reference evidence="3 4" key="1">
    <citation type="journal article" date="2016" name="Int. J. Syst. Evol. Microbiol.">
        <title>Ensifer glycinis sp. nov., an novel rhizobial species associated with Glycine spp.</title>
        <authorList>
            <person name="Yan H."/>
            <person name="Yan J."/>
            <person name="Sui X.H."/>
            <person name="Wang E.T."/>
            <person name="Chen W.X."/>
            <person name="Zhang X.X."/>
            <person name="Chen W.F."/>
        </authorList>
    </citation>
    <scope>NUCLEOTIDE SEQUENCE [LARGE SCALE GENOMIC DNA]</scope>
    <source>
        <strain evidence="3 4">CCBAU 23380</strain>
    </source>
</reference>
<keyword evidence="2" id="KW-0812">Transmembrane</keyword>
<evidence type="ECO:0000313" key="4">
    <source>
        <dbReference type="Proteomes" id="UP000094025"/>
    </source>
</evidence>
<dbReference type="EMBL" id="LPUX01000055">
    <property type="protein sequence ID" value="OAP39971.1"/>
    <property type="molecule type" value="Genomic_DNA"/>
</dbReference>
<feature type="region of interest" description="Disordered" evidence="1">
    <location>
        <begin position="46"/>
        <end position="66"/>
    </location>
</feature>
<organism evidence="3 4">
    <name type="scientific">Sinorhizobium glycinis</name>
    <dbReference type="NCBI Taxonomy" id="1472378"/>
    <lineage>
        <taxon>Bacteria</taxon>
        <taxon>Pseudomonadati</taxon>
        <taxon>Pseudomonadota</taxon>
        <taxon>Alphaproteobacteria</taxon>
        <taxon>Hyphomicrobiales</taxon>
        <taxon>Rhizobiaceae</taxon>
        <taxon>Sinorhizobium/Ensifer group</taxon>
        <taxon>Sinorhizobium</taxon>
    </lineage>
</organism>
<gene>
    <name evidence="3" type="ORF">AU381_10540</name>
</gene>
<dbReference type="AlphaFoldDB" id="A0A178XXM1"/>
<evidence type="ECO:0000256" key="2">
    <source>
        <dbReference type="SAM" id="Phobius"/>
    </source>
</evidence>
<dbReference type="Proteomes" id="UP000094025">
    <property type="component" value="Unassembled WGS sequence"/>
</dbReference>
<name>A0A178XXM1_9HYPH</name>
<comment type="caution">
    <text evidence="3">The sequence shown here is derived from an EMBL/GenBank/DDBJ whole genome shotgun (WGS) entry which is preliminary data.</text>
</comment>